<protein>
    <recommendedName>
        <fullName evidence="4">AIG1-type G domain-containing protein</fullName>
    </recommendedName>
</protein>
<organism evidence="5 6">
    <name type="scientific">Anguilla anguilla</name>
    <name type="common">European freshwater eel</name>
    <name type="synonym">Muraena anguilla</name>
    <dbReference type="NCBI Taxonomy" id="7936"/>
    <lineage>
        <taxon>Eukaryota</taxon>
        <taxon>Metazoa</taxon>
        <taxon>Chordata</taxon>
        <taxon>Craniata</taxon>
        <taxon>Vertebrata</taxon>
        <taxon>Euteleostomi</taxon>
        <taxon>Actinopterygii</taxon>
        <taxon>Neopterygii</taxon>
        <taxon>Teleostei</taxon>
        <taxon>Anguilliformes</taxon>
        <taxon>Anguillidae</taxon>
        <taxon>Anguilla</taxon>
    </lineage>
</organism>
<sequence length="299" mass="33804">TDLLIAAFKFVRRFDTDHCCPSISTEIKPEWSADLRIVLLGNTGAGRSSTANSILGEKLFKTSCSANSQTVECEAKTKMVGGRSITVIDTPGFLDNKNPADTLNPKIVECIRECSARPHTFVMVLKTSKQTAEELQVMKRFEDCFGEEALKYVIVLFTHGDQLDDHTTIEQFVNKNEQLKLFVEKCRGRLHVIDNKYWNNSTVVHGDERSNTVQIKKLLNTIDQMMMQNEGKDYTKEMLRVVEKAQSGGQAKPVQNVMKMFLKTGAGVLLFLYKWLTRASRFLPRAKGALLRAINYVWA</sequence>
<gene>
    <name evidence="5" type="ORF">ANANG_G00273300</name>
</gene>
<dbReference type="EMBL" id="JAFIRN010000016">
    <property type="protein sequence ID" value="KAG5833195.1"/>
    <property type="molecule type" value="Genomic_DNA"/>
</dbReference>
<feature type="non-terminal residue" evidence="5">
    <location>
        <position position="1"/>
    </location>
</feature>
<accession>A0A9D3LLG8</accession>
<keyword evidence="3" id="KW-0342">GTP-binding</keyword>
<dbReference type="PANTHER" id="PTHR10903:SF62">
    <property type="entry name" value="GTPASE IMAP FAMILY MEMBER 4-LIKE-RELATED"/>
    <property type="match status" value="1"/>
</dbReference>
<dbReference type="PROSITE" id="PS51720">
    <property type="entry name" value="G_AIG1"/>
    <property type="match status" value="1"/>
</dbReference>
<dbReference type="PANTHER" id="PTHR10903">
    <property type="entry name" value="GTPASE, IMAP FAMILY MEMBER-RELATED"/>
    <property type="match status" value="1"/>
</dbReference>
<proteinExistence type="inferred from homology"/>
<dbReference type="InterPro" id="IPR006703">
    <property type="entry name" value="G_AIG1"/>
</dbReference>
<dbReference type="FunFam" id="3.40.50.300:FF:000366">
    <property type="entry name" value="GTPase, IMAP family member 2"/>
    <property type="match status" value="1"/>
</dbReference>
<dbReference type="Gene3D" id="3.40.50.300">
    <property type="entry name" value="P-loop containing nucleotide triphosphate hydrolases"/>
    <property type="match status" value="1"/>
</dbReference>
<feature type="domain" description="AIG1-type G" evidence="4">
    <location>
        <begin position="32"/>
        <end position="243"/>
    </location>
</feature>
<dbReference type="Proteomes" id="UP001044222">
    <property type="component" value="Chromosome 16"/>
</dbReference>
<dbReference type="InterPro" id="IPR045058">
    <property type="entry name" value="GIMA/IAN/Toc"/>
</dbReference>
<keyword evidence="2" id="KW-0547">Nucleotide-binding</keyword>
<evidence type="ECO:0000313" key="6">
    <source>
        <dbReference type="Proteomes" id="UP001044222"/>
    </source>
</evidence>
<dbReference type="InterPro" id="IPR027417">
    <property type="entry name" value="P-loop_NTPase"/>
</dbReference>
<comment type="caution">
    <text evidence="5">The sequence shown here is derived from an EMBL/GenBank/DDBJ whole genome shotgun (WGS) entry which is preliminary data.</text>
</comment>
<name>A0A9D3LLG8_ANGAN</name>
<evidence type="ECO:0000256" key="1">
    <source>
        <dbReference type="ARBA" id="ARBA00008535"/>
    </source>
</evidence>
<dbReference type="SUPFAM" id="SSF52540">
    <property type="entry name" value="P-loop containing nucleoside triphosphate hydrolases"/>
    <property type="match status" value="1"/>
</dbReference>
<keyword evidence="6" id="KW-1185">Reference proteome</keyword>
<evidence type="ECO:0000259" key="4">
    <source>
        <dbReference type="PROSITE" id="PS51720"/>
    </source>
</evidence>
<comment type="similarity">
    <text evidence="1">Belongs to the TRAFAC class TrmE-Era-EngA-EngB-Septin-like GTPase superfamily. AIG1/Toc34/Toc159-like paraseptin GTPase family. IAN subfamily.</text>
</comment>
<dbReference type="AlphaFoldDB" id="A0A9D3LLG8"/>
<dbReference type="Pfam" id="PF04548">
    <property type="entry name" value="AIG1"/>
    <property type="match status" value="1"/>
</dbReference>
<evidence type="ECO:0000256" key="2">
    <source>
        <dbReference type="ARBA" id="ARBA00022741"/>
    </source>
</evidence>
<evidence type="ECO:0000256" key="3">
    <source>
        <dbReference type="ARBA" id="ARBA00023134"/>
    </source>
</evidence>
<reference evidence="5" key="1">
    <citation type="submission" date="2021-01" db="EMBL/GenBank/DDBJ databases">
        <title>A chromosome-scale assembly of European eel, Anguilla anguilla.</title>
        <authorList>
            <person name="Henkel C."/>
            <person name="Jong-Raadsen S.A."/>
            <person name="Dufour S."/>
            <person name="Weltzien F.-A."/>
            <person name="Palstra A.P."/>
            <person name="Pelster B."/>
            <person name="Spaink H.P."/>
            <person name="Van Den Thillart G.E."/>
            <person name="Jansen H."/>
            <person name="Zahm M."/>
            <person name="Klopp C."/>
            <person name="Cedric C."/>
            <person name="Louis A."/>
            <person name="Berthelot C."/>
            <person name="Parey E."/>
            <person name="Roest Crollius H."/>
            <person name="Montfort J."/>
            <person name="Robinson-Rechavi M."/>
            <person name="Bucao C."/>
            <person name="Bouchez O."/>
            <person name="Gislard M."/>
            <person name="Lluch J."/>
            <person name="Milhes M."/>
            <person name="Lampietro C."/>
            <person name="Lopez Roques C."/>
            <person name="Donnadieu C."/>
            <person name="Braasch I."/>
            <person name="Desvignes T."/>
            <person name="Postlethwait J."/>
            <person name="Bobe J."/>
            <person name="Guiguen Y."/>
            <person name="Dirks R."/>
        </authorList>
    </citation>
    <scope>NUCLEOTIDE SEQUENCE</scope>
    <source>
        <strain evidence="5">Tag_6206</strain>
        <tissue evidence="5">Liver</tissue>
    </source>
</reference>
<dbReference type="GO" id="GO:0005525">
    <property type="term" value="F:GTP binding"/>
    <property type="evidence" value="ECO:0007669"/>
    <property type="project" value="UniProtKB-KW"/>
</dbReference>
<evidence type="ECO:0000313" key="5">
    <source>
        <dbReference type="EMBL" id="KAG5833195.1"/>
    </source>
</evidence>